<feature type="transmembrane region" description="Helical" evidence="1">
    <location>
        <begin position="71"/>
        <end position="94"/>
    </location>
</feature>
<name>A0ABT9XLZ2_9BACL</name>
<gene>
    <name evidence="2" type="ORF">J2S03_003204</name>
</gene>
<dbReference type="Proteomes" id="UP001232973">
    <property type="component" value="Unassembled WGS sequence"/>
</dbReference>
<keyword evidence="1" id="KW-0472">Membrane</keyword>
<feature type="transmembrane region" description="Helical" evidence="1">
    <location>
        <begin position="114"/>
        <end position="138"/>
    </location>
</feature>
<feature type="transmembrane region" description="Helical" evidence="1">
    <location>
        <begin position="38"/>
        <end position="59"/>
    </location>
</feature>
<accession>A0ABT9XLZ2</accession>
<evidence type="ECO:0000313" key="3">
    <source>
        <dbReference type="Proteomes" id="UP001232973"/>
    </source>
</evidence>
<proteinExistence type="predicted"/>
<dbReference type="RefSeq" id="WP_274455493.1">
    <property type="nucleotide sequence ID" value="NZ_CP067097.1"/>
</dbReference>
<dbReference type="EMBL" id="JAUSTP010000038">
    <property type="protein sequence ID" value="MDQ0191333.1"/>
    <property type="molecule type" value="Genomic_DNA"/>
</dbReference>
<feature type="transmembrane region" description="Helical" evidence="1">
    <location>
        <begin position="7"/>
        <end position="26"/>
    </location>
</feature>
<sequence>MTKRTLLFAGIIVGQIAYFFALHDVWKVVGWQSNLSHGLGWFTAILAWAVNPCICAFVASKITWNAGKAATVNVCILFFSILLACLLANASIWFNASGYGTHIQTLPFAAETLAWRQFATIVEMVISGILFIVGYSVLLTRHRESAPANSYSGRRQSNEEV</sequence>
<comment type="caution">
    <text evidence="2">The sequence shown here is derived from an EMBL/GenBank/DDBJ whole genome shotgun (WGS) entry which is preliminary data.</text>
</comment>
<keyword evidence="1" id="KW-0812">Transmembrane</keyword>
<reference evidence="2 3" key="1">
    <citation type="submission" date="2023-07" db="EMBL/GenBank/DDBJ databases">
        <title>Genomic Encyclopedia of Type Strains, Phase IV (KMG-IV): sequencing the most valuable type-strain genomes for metagenomic binning, comparative biology and taxonomic classification.</title>
        <authorList>
            <person name="Goeker M."/>
        </authorList>
    </citation>
    <scope>NUCLEOTIDE SEQUENCE [LARGE SCALE GENOMIC DNA]</scope>
    <source>
        <strain evidence="2 3">DSM 4006</strain>
    </source>
</reference>
<keyword evidence="1" id="KW-1133">Transmembrane helix</keyword>
<evidence type="ECO:0000256" key="1">
    <source>
        <dbReference type="SAM" id="Phobius"/>
    </source>
</evidence>
<evidence type="ECO:0000313" key="2">
    <source>
        <dbReference type="EMBL" id="MDQ0191333.1"/>
    </source>
</evidence>
<protein>
    <submittedName>
        <fullName evidence="2">Uncharacterized protein</fullName>
    </submittedName>
</protein>
<organism evidence="2 3">
    <name type="scientific">Alicyclobacillus cycloheptanicus</name>
    <dbReference type="NCBI Taxonomy" id="1457"/>
    <lineage>
        <taxon>Bacteria</taxon>
        <taxon>Bacillati</taxon>
        <taxon>Bacillota</taxon>
        <taxon>Bacilli</taxon>
        <taxon>Bacillales</taxon>
        <taxon>Alicyclobacillaceae</taxon>
        <taxon>Alicyclobacillus</taxon>
    </lineage>
</organism>
<keyword evidence="3" id="KW-1185">Reference proteome</keyword>